<dbReference type="InterPro" id="IPR051783">
    <property type="entry name" value="NAD(P)-dependent_oxidoreduct"/>
</dbReference>
<keyword evidence="3" id="KW-1185">Reference proteome</keyword>
<protein>
    <submittedName>
        <fullName evidence="2">Nucleoside-diphosphate-sugar epimerase</fullName>
    </submittedName>
</protein>
<dbReference type="RefSeq" id="WP_073134325.1">
    <property type="nucleotide sequence ID" value="NZ_FQWQ01000001.1"/>
</dbReference>
<evidence type="ECO:0000313" key="3">
    <source>
        <dbReference type="Proteomes" id="UP000184212"/>
    </source>
</evidence>
<dbReference type="InterPro" id="IPR001509">
    <property type="entry name" value="Epimerase_deHydtase"/>
</dbReference>
<name>A0A1M5P415_9BACT</name>
<reference evidence="2" key="1">
    <citation type="submission" date="2016-11" db="EMBL/GenBank/DDBJ databases">
        <authorList>
            <person name="Jaros S."/>
            <person name="Januszkiewicz K."/>
            <person name="Wedrychowicz H."/>
        </authorList>
    </citation>
    <scope>NUCLEOTIDE SEQUENCE [LARGE SCALE GENOMIC DNA]</scope>
    <source>
        <strain evidence="2">DSM 24574</strain>
    </source>
</reference>
<sequence length="296" mass="31659">MKVFVTGATGFIGTALVQELTKAGHRVLGLARSAASIEKLKAAGAEVQQGDLEDLDSLRAGAAAADGVIHAGFVHDFTRFAEVCQIDKVAIETMGSVLAGSNRPFIVTSGTAMVNQGIMATEDMANEHDATLSPRVSESSLDPFTSQGVRTAVVRLAPSVHGEGDHRGFIPTMINIARQKGVVAYVGEGLNRWNAVHRLDAVHLYRLALEKGETGMKYHAVGDEGITLKAISEVIGRQLNLPVRSITPEEAPAHFGWFGMMASLDCPASSKLTQKRLNWKTVHPTLSDDLANGIYF</sequence>
<dbReference type="PANTHER" id="PTHR48079:SF9">
    <property type="entry name" value="PUTATIVE-RELATED"/>
    <property type="match status" value="1"/>
</dbReference>
<dbReference type="Gene3D" id="3.40.50.720">
    <property type="entry name" value="NAD(P)-binding Rossmann-like Domain"/>
    <property type="match status" value="1"/>
</dbReference>
<dbReference type="AlphaFoldDB" id="A0A1M5P415"/>
<dbReference type="OrthoDB" id="9807212at2"/>
<dbReference type="STRING" id="947013.SAMN04488109_2640"/>
<evidence type="ECO:0000259" key="1">
    <source>
        <dbReference type="Pfam" id="PF01370"/>
    </source>
</evidence>
<gene>
    <name evidence="2" type="ORF">SAMN04488109_2640</name>
</gene>
<feature type="domain" description="NAD-dependent epimerase/dehydratase" evidence="1">
    <location>
        <begin position="3"/>
        <end position="217"/>
    </location>
</feature>
<dbReference type="GO" id="GO:0004029">
    <property type="term" value="F:aldehyde dehydrogenase (NAD+) activity"/>
    <property type="evidence" value="ECO:0007669"/>
    <property type="project" value="TreeGrafter"/>
</dbReference>
<dbReference type="PANTHER" id="PTHR48079">
    <property type="entry name" value="PROTEIN YEEZ"/>
    <property type="match status" value="1"/>
</dbReference>
<dbReference type="SUPFAM" id="SSF51735">
    <property type="entry name" value="NAD(P)-binding Rossmann-fold domains"/>
    <property type="match status" value="1"/>
</dbReference>
<dbReference type="InterPro" id="IPR036291">
    <property type="entry name" value="NAD(P)-bd_dom_sf"/>
</dbReference>
<dbReference type="Proteomes" id="UP000184212">
    <property type="component" value="Unassembled WGS sequence"/>
</dbReference>
<proteinExistence type="predicted"/>
<dbReference type="GO" id="GO:0005737">
    <property type="term" value="C:cytoplasm"/>
    <property type="evidence" value="ECO:0007669"/>
    <property type="project" value="TreeGrafter"/>
</dbReference>
<accession>A0A1M5P415</accession>
<dbReference type="EMBL" id="FQWQ01000001">
    <property type="protein sequence ID" value="SHG95933.1"/>
    <property type="molecule type" value="Genomic_DNA"/>
</dbReference>
<dbReference type="Pfam" id="PF01370">
    <property type="entry name" value="Epimerase"/>
    <property type="match status" value="1"/>
</dbReference>
<dbReference type="CDD" id="cd05262">
    <property type="entry name" value="SDR_a7"/>
    <property type="match status" value="1"/>
</dbReference>
<evidence type="ECO:0000313" key="2">
    <source>
        <dbReference type="EMBL" id="SHG95933.1"/>
    </source>
</evidence>
<organism evidence="2 3">
    <name type="scientific">Chryseolinea serpens</name>
    <dbReference type="NCBI Taxonomy" id="947013"/>
    <lineage>
        <taxon>Bacteria</taxon>
        <taxon>Pseudomonadati</taxon>
        <taxon>Bacteroidota</taxon>
        <taxon>Cytophagia</taxon>
        <taxon>Cytophagales</taxon>
        <taxon>Fulvivirgaceae</taxon>
        <taxon>Chryseolinea</taxon>
    </lineage>
</organism>